<dbReference type="AlphaFoldDB" id="A0A2P2PQK0"/>
<keyword evidence="1" id="KW-1133">Transmembrane helix</keyword>
<evidence type="ECO:0000256" key="1">
    <source>
        <dbReference type="SAM" id="Phobius"/>
    </source>
</evidence>
<accession>A0A2P2PQK0</accession>
<organism evidence="2">
    <name type="scientific">Rhizophora mucronata</name>
    <name type="common">Asiatic mangrove</name>
    <dbReference type="NCBI Taxonomy" id="61149"/>
    <lineage>
        <taxon>Eukaryota</taxon>
        <taxon>Viridiplantae</taxon>
        <taxon>Streptophyta</taxon>
        <taxon>Embryophyta</taxon>
        <taxon>Tracheophyta</taxon>
        <taxon>Spermatophyta</taxon>
        <taxon>Magnoliopsida</taxon>
        <taxon>eudicotyledons</taxon>
        <taxon>Gunneridae</taxon>
        <taxon>Pentapetalae</taxon>
        <taxon>rosids</taxon>
        <taxon>fabids</taxon>
        <taxon>Malpighiales</taxon>
        <taxon>Rhizophoraceae</taxon>
        <taxon>Rhizophora</taxon>
    </lineage>
</organism>
<keyword evidence="1" id="KW-0472">Membrane</keyword>
<feature type="transmembrane region" description="Helical" evidence="1">
    <location>
        <begin position="26"/>
        <end position="46"/>
    </location>
</feature>
<evidence type="ECO:0000313" key="2">
    <source>
        <dbReference type="EMBL" id="MBX57008.1"/>
    </source>
</evidence>
<reference evidence="2" key="1">
    <citation type="submission" date="2018-02" db="EMBL/GenBank/DDBJ databases">
        <title>Rhizophora mucronata_Transcriptome.</title>
        <authorList>
            <person name="Meera S.P."/>
            <person name="Sreeshan A."/>
            <person name="Augustine A."/>
        </authorList>
    </citation>
    <scope>NUCLEOTIDE SEQUENCE</scope>
    <source>
        <tissue evidence="2">Leaf</tissue>
    </source>
</reference>
<name>A0A2P2PQK0_RHIMU</name>
<sequence>MVTSSPMQKLLDTHYTFVAQPSDIQICFYTITLFYPLTLLSLPYHLA</sequence>
<protein>
    <submittedName>
        <fullName evidence="2">Uncharacterized protein</fullName>
    </submittedName>
</protein>
<dbReference type="EMBL" id="GGEC01076524">
    <property type="protein sequence ID" value="MBX57008.1"/>
    <property type="molecule type" value="Transcribed_RNA"/>
</dbReference>
<proteinExistence type="predicted"/>
<keyword evidence="1" id="KW-0812">Transmembrane</keyword>